<gene>
    <name evidence="14" type="primary">galK</name>
    <name evidence="14" type="ORF">C1706_04830</name>
</gene>
<keyword evidence="8" id="KW-0299">Galactose metabolism</keyword>
<comment type="caution">
    <text evidence="14">The sequence shown here is derived from an EMBL/GenBank/DDBJ whole genome shotgun (WGS) entry which is preliminary data.</text>
</comment>
<dbReference type="GO" id="GO:0046872">
    <property type="term" value="F:metal ion binding"/>
    <property type="evidence" value="ECO:0007669"/>
    <property type="project" value="UniProtKB-KW"/>
</dbReference>
<evidence type="ECO:0000256" key="10">
    <source>
        <dbReference type="NCBIfam" id="TIGR00131"/>
    </source>
</evidence>
<evidence type="ECO:0000256" key="9">
    <source>
        <dbReference type="ARBA" id="ARBA00023277"/>
    </source>
</evidence>
<dbReference type="Gene3D" id="3.30.230.10">
    <property type="match status" value="1"/>
</dbReference>
<dbReference type="PANTHER" id="PTHR10457">
    <property type="entry name" value="MEVALONATE KINASE/GALACTOKINASE"/>
    <property type="match status" value="1"/>
</dbReference>
<dbReference type="EC" id="2.7.1.6" evidence="10"/>
<dbReference type="InterPro" id="IPR036554">
    <property type="entry name" value="GHMP_kinase_C_sf"/>
</dbReference>
<evidence type="ECO:0000256" key="5">
    <source>
        <dbReference type="ARBA" id="ARBA00022777"/>
    </source>
</evidence>
<dbReference type="InterPro" id="IPR000705">
    <property type="entry name" value="Galactokinase"/>
</dbReference>
<protein>
    <recommendedName>
        <fullName evidence="10">Galactokinase</fullName>
        <ecNumber evidence="10">2.7.1.6</ecNumber>
    </recommendedName>
</protein>
<dbReference type="Pfam" id="PF10509">
    <property type="entry name" value="GalKase_gal_bdg"/>
    <property type="match status" value="1"/>
</dbReference>
<dbReference type="AlphaFoldDB" id="A0A4Q2EGV8"/>
<keyword evidence="15" id="KW-1185">Reference proteome</keyword>
<dbReference type="Pfam" id="PF00288">
    <property type="entry name" value="GHMP_kinases_N"/>
    <property type="match status" value="1"/>
</dbReference>
<dbReference type="Gene3D" id="3.30.70.890">
    <property type="entry name" value="GHMP kinase, C-terminal domain"/>
    <property type="match status" value="1"/>
</dbReference>
<evidence type="ECO:0000256" key="4">
    <source>
        <dbReference type="ARBA" id="ARBA00022741"/>
    </source>
</evidence>
<evidence type="ECO:0000259" key="13">
    <source>
        <dbReference type="Pfam" id="PF10509"/>
    </source>
</evidence>
<evidence type="ECO:0000256" key="1">
    <source>
        <dbReference type="ARBA" id="ARBA00006566"/>
    </source>
</evidence>
<dbReference type="GO" id="GO:0005829">
    <property type="term" value="C:cytosol"/>
    <property type="evidence" value="ECO:0007669"/>
    <property type="project" value="TreeGrafter"/>
</dbReference>
<dbReference type="SUPFAM" id="SSF55060">
    <property type="entry name" value="GHMP Kinase, C-terminal domain"/>
    <property type="match status" value="1"/>
</dbReference>
<dbReference type="InterPro" id="IPR019539">
    <property type="entry name" value="GalKase_N"/>
</dbReference>
<evidence type="ECO:0000313" key="15">
    <source>
        <dbReference type="Proteomes" id="UP000290624"/>
    </source>
</evidence>
<dbReference type="InterPro" id="IPR020568">
    <property type="entry name" value="Ribosomal_Su5_D2-typ_SF"/>
</dbReference>
<dbReference type="PIRSF" id="PIRSF000530">
    <property type="entry name" value="Galactokinase"/>
    <property type="match status" value="1"/>
</dbReference>
<evidence type="ECO:0000259" key="11">
    <source>
        <dbReference type="Pfam" id="PF00288"/>
    </source>
</evidence>
<dbReference type="GO" id="GO:0006012">
    <property type="term" value="P:galactose metabolic process"/>
    <property type="evidence" value="ECO:0007669"/>
    <property type="project" value="UniProtKB-UniRule"/>
</dbReference>
<dbReference type="PRINTS" id="PR00959">
    <property type="entry name" value="MEVGALKINASE"/>
</dbReference>
<dbReference type="Proteomes" id="UP000290624">
    <property type="component" value="Unassembled WGS sequence"/>
</dbReference>
<dbReference type="OrthoDB" id="250531at2"/>
<dbReference type="PRINTS" id="PR00473">
    <property type="entry name" value="GALCTOKINASE"/>
</dbReference>
<keyword evidence="2" id="KW-0808">Transferase</keyword>
<dbReference type="EMBL" id="PPCV01000003">
    <property type="protein sequence ID" value="RXW32787.1"/>
    <property type="molecule type" value="Genomic_DNA"/>
</dbReference>
<organism evidence="14 15">
    <name type="scientific">Propioniciclava flava</name>
    <dbReference type="NCBI Taxonomy" id="2072026"/>
    <lineage>
        <taxon>Bacteria</taxon>
        <taxon>Bacillati</taxon>
        <taxon>Actinomycetota</taxon>
        <taxon>Actinomycetes</taxon>
        <taxon>Propionibacteriales</taxon>
        <taxon>Propionibacteriaceae</taxon>
        <taxon>Propioniciclava</taxon>
    </lineage>
</organism>
<dbReference type="InterPro" id="IPR006206">
    <property type="entry name" value="Mevalonate/galactokinase"/>
</dbReference>
<dbReference type="InterPro" id="IPR019741">
    <property type="entry name" value="Galactokinase_CS"/>
</dbReference>
<feature type="domain" description="Galactokinase N-terminal" evidence="13">
    <location>
        <begin position="32"/>
        <end position="80"/>
    </location>
</feature>
<feature type="domain" description="GHMP kinase N-terminal" evidence="11">
    <location>
        <begin position="122"/>
        <end position="206"/>
    </location>
</feature>
<keyword evidence="4" id="KW-0547">Nucleotide-binding</keyword>
<dbReference type="Pfam" id="PF08544">
    <property type="entry name" value="GHMP_kinases_C"/>
    <property type="match status" value="1"/>
</dbReference>
<dbReference type="InterPro" id="IPR006204">
    <property type="entry name" value="GHMP_kinase_N_dom"/>
</dbReference>
<keyword evidence="9" id="KW-0119">Carbohydrate metabolism</keyword>
<dbReference type="InterPro" id="IPR013750">
    <property type="entry name" value="GHMP_kinase_C_dom"/>
</dbReference>
<dbReference type="GO" id="GO:0005524">
    <property type="term" value="F:ATP binding"/>
    <property type="evidence" value="ECO:0007669"/>
    <property type="project" value="UniProtKB-UniRule"/>
</dbReference>
<keyword evidence="6" id="KW-0067">ATP-binding</keyword>
<dbReference type="PANTHER" id="PTHR10457:SF7">
    <property type="entry name" value="GALACTOKINASE-RELATED"/>
    <property type="match status" value="1"/>
</dbReference>
<dbReference type="FunFam" id="3.30.70.890:FF:000001">
    <property type="entry name" value="Galactokinase"/>
    <property type="match status" value="1"/>
</dbReference>
<keyword evidence="7" id="KW-0460">Magnesium</keyword>
<keyword evidence="5 14" id="KW-0418">Kinase</keyword>
<sequence>MGGRIRLRVMSNHLSLLPAWDDAEGVRRASELFLATYGGRPDGVWAAPGRVNLIGEHLDYNGGFSLPFALPHRTFVALARRDDEFVRLVSDLGAGEPWTGSLDDLGPGRAAGWIAYAGGPAWVLRDEGLPVGGFDAAIASCVPLGAGLSSSAALETAVALALDELFHDGTLGADDAGRTRLAAACVRAENEVAGAATGGMDQAAALRTTAGHALLIDSHDASVRQVPLDLDAAGLAVLVIDTRAPHALADGQYASRRAACERAAARLAVPTLCAVADPEAALARLDDPEEVRRARHVFTEQERVRRVIDLVSASRLSEIGPDLDGSHASLAGDYEVSCRELDVAVSAARDAGARGARMTGGGFGGSAIALVERGAESRVADAVASAFAEHGFTPPAFLVARASAPGGRVA</sequence>
<feature type="domain" description="GHMP kinase C-terminal" evidence="12">
    <location>
        <begin position="312"/>
        <end position="388"/>
    </location>
</feature>
<evidence type="ECO:0000256" key="3">
    <source>
        <dbReference type="ARBA" id="ARBA00022723"/>
    </source>
</evidence>
<accession>A0A4Q2EGV8</accession>
<evidence type="ECO:0000259" key="12">
    <source>
        <dbReference type="Pfam" id="PF08544"/>
    </source>
</evidence>
<keyword evidence="3" id="KW-0479">Metal-binding</keyword>
<dbReference type="InterPro" id="IPR014721">
    <property type="entry name" value="Ribsml_uS5_D2-typ_fold_subgr"/>
</dbReference>
<dbReference type="GO" id="GO:0004335">
    <property type="term" value="F:galactokinase activity"/>
    <property type="evidence" value="ECO:0007669"/>
    <property type="project" value="UniProtKB-UniRule"/>
</dbReference>
<evidence type="ECO:0000256" key="6">
    <source>
        <dbReference type="ARBA" id="ARBA00022840"/>
    </source>
</evidence>
<dbReference type="NCBIfam" id="TIGR00131">
    <property type="entry name" value="gal_kin"/>
    <property type="match status" value="1"/>
</dbReference>
<evidence type="ECO:0000256" key="8">
    <source>
        <dbReference type="ARBA" id="ARBA00023144"/>
    </source>
</evidence>
<comment type="similarity">
    <text evidence="1">Belongs to the GHMP kinase family. GalK subfamily.</text>
</comment>
<proteinExistence type="inferred from homology"/>
<evidence type="ECO:0000313" key="14">
    <source>
        <dbReference type="EMBL" id="RXW32787.1"/>
    </source>
</evidence>
<evidence type="ECO:0000256" key="7">
    <source>
        <dbReference type="ARBA" id="ARBA00022842"/>
    </source>
</evidence>
<dbReference type="PROSITE" id="PS00627">
    <property type="entry name" value="GHMP_KINASES_ATP"/>
    <property type="match status" value="1"/>
</dbReference>
<reference evidence="14 15" key="1">
    <citation type="submission" date="2018-01" db="EMBL/GenBank/DDBJ databases">
        <title>Lactibacter flavus gen. nov., sp. nov., a novel bacterium of the family Propionibacteriaceae isolated from raw milk and dairy products.</title>
        <authorList>
            <person name="Wenning M."/>
            <person name="Breitenwieser F."/>
            <person name="Huptas C."/>
            <person name="von Neubeck M."/>
            <person name="Busse H.-J."/>
            <person name="Scherer S."/>
        </authorList>
    </citation>
    <scope>NUCLEOTIDE SEQUENCE [LARGE SCALE GENOMIC DNA]</scope>
    <source>
        <strain evidence="14 15">VG341</strain>
    </source>
</reference>
<name>A0A4Q2EGV8_9ACTN</name>
<evidence type="ECO:0000256" key="2">
    <source>
        <dbReference type="ARBA" id="ARBA00022679"/>
    </source>
</evidence>
<dbReference type="PROSITE" id="PS00106">
    <property type="entry name" value="GALACTOKINASE"/>
    <property type="match status" value="1"/>
</dbReference>
<dbReference type="SUPFAM" id="SSF54211">
    <property type="entry name" value="Ribosomal protein S5 domain 2-like"/>
    <property type="match status" value="1"/>
</dbReference>
<dbReference type="InterPro" id="IPR006203">
    <property type="entry name" value="GHMP_knse_ATP-bd_CS"/>
</dbReference>